<sequence>MTARLGRWSLARQVLVLQILVVGITVAGATLLGFLRTRELLGDEAARTTRAVAISVADAPTVLDALDDPDPSAVLQPYAERVRAEAGLDFITIMDREGRRYTHPNPRQIGGHFLGTTAPALAGRTFTETYTGTLGPSVRAVTPVRDAAGRVRALVSAGITVAKISAEVRGQIGSAVLTGLLGLAAGIAGAYLVGARLRRQTHGLGPAELSRMYEYHNAILHAVREGLLLVDRDGRLTLANDGARELLGLPGDAEGRHVGDLGLSPSLAAMLGSGESRSDEIHLTGERVLVASAAVVRSGARSLGTVVTLRDHTELQALTGQLDAERGFAESLRSAAHEAANRLHTVVALVELGRADQAVEFATAELRAAQRLTDRVVGAIREPVLAALLLGKSAAAAERGVDLVISPDSELGDVALDSRDLVTIVGNLIDNAIDAAVQGAPPARVRVCLRAEDGTFLIRVADSGPGIDPGVVRDVFRRGWSTKGDGRGLGLAMAGQAARRLGGGIEACAGGQDPDGQSPGGQSPRGQDPDGQGPGGQDIGDQAADGRGAVFTVRLPLPPRAATPAGASCGGPARAEVRP</sequence>
<keyword evidence="10" id="KW-0067">ATP-binding</keyword>
<evidence type="ECO:0000259" key="16">
    <source>
        <dbReference type="PROSITE" id="PS50109"/>
    </source>
</evidence>
<keyword evidence="4" id="KW-1003">Cell membrane</keyword>
<keyword evidence="12" id="KW-0902">Two-component regulatory system</keyword>
<evidence type="ECO:0000256" key="11">
    <source>
        <dbReference type="ARBA" id="ARBA00022989"/>
    </source>
</evidence>
<dbReference type="SUPFAM" id="SSF55785">
    <property type="entry name" value="PYP-like sensor domain (PAS domain)"/>
    <property type="match status" value="1"/>
</dbReference>
<dbReference type="InterPro" id="IPR035965">
    <property type="entry name" value="PAS-like_dom_sf"/>
</dbReference>
<evidence type="ECO:0000256" key="4">
    <source>
        <dbReference type="ARBA" id="ARBA00022475"/>
    </source>
</evidence>
<dbReference type="GO" id="GO:0000155">
    <property type="term" value="F:phosphorelay sensor kinase activity"/>
    <property type="evidence" value="ECO:0007669"/>
    <property type="project" value="TreeGrafter"/>
</dbReference>
<keyword evidence="19" id="KW-1185">Reference proteome</keyword>
<evidence type="ECO:0000256" key="8">
    <source>
        <dbReference type="ARBA" id="ARBA00022741"/>
    </source>
</evidence>
<dbReference type="SUPFAM" id="SSF55874">
    <property type="entry name" value="ATPase domain of HSP90 chaperone/DNA topoisomerase II/histidine kinase"/>
    <property type="match status" value="1"/>
</dbReference>
<dbReference type="STRING" id="58117.SAMN05421833_103381"/>
<dbReference type="CDD" id="cd18773">
    <property type="entry name" value="PDC1_HK_sensor"/>
    <property type="match status" value="1"/>
</dbReference>
<evidence type="ECO:0000256" key="3">
    <source>
        <dbReference type="ARBA" id="ARBA00012438"/>
    </source>
</evidence>
<dbReference type="Pfam" id="PF02518">
    <property type="entry name" value="HATPase_c"/>
    <property type="match status" value="1"/>
</dbReference>
<evidence type="ECO:0000256" key="15">
    <source>
        <dbReference type="SAM" id="Phobius"/>
    </source>
</evidence>
<feature type="compositionally biased region" description="Low complexity" evidence="14">
    <location>
        <begin position="539"/>
        <end position="548"/>
    </location>
</feature>
<dbReference type="EMBL" id="FTNI01000003">
    <property type="protein sequence ID" value="SIQ76383.1"/>
    <property type="molecule type" value="Genomic_DNA"/>
</dbReference>
<keyword evidence="7 15" id="KW-0812">Transmembrane</keyword>
<evidence type="ECO:0000256" key="6">
    <source>
        <dbReference type="ARBA" id="ARBA00022679"/>
    </source>
</evidence>
<dbReference type="Proteomes" id="UP000186096">
    <property type="component" value="Unassembled WGS sequence"/>
</dbReference>
<name>A0A1N6VEP8_9ACTN</name>
<dbReference type="InterPro" id="IPR033463">
    <property type="entry name" value="sCache_3"/>
</dbReference>
<dbReference type="PROSITE" id="PS50109">
    <property type="entry name" value="HIS_KIN"/>
    <property type="match status" value="1"/>
</dbReference>
<keyword evidence="8" id="KW-0547">Nucleotide-binding</keyword>
<dbReference type="InterPro" id="IPR029151">
    <property type="entry name" value="Sensor-like_sf"/>
</dbReference>
<dbReference type="Pfam" id="PF13188">
    <property type="entry name" value="PAS_8"/>
    <property type="match status" value="1"/>
</dbReference>
<accession>A0A1N6VEP8</accession>
<evidence type="ECO:0000259" key="17">
    <source>
        <dbReference type="PROSITE" id="PS50112"/>
    </source>
</evidence>
<feature type="region of interest" description="Disordered" evidence="14">
    <location>
        <begin position="505"/>
        <end position="579"/>
    </location>
</feature>
<evidence type="ECO:0000313" key="18">
    <source>
        <dbReference type="EMBL" id="SIQ76383.1"/>
    </source>
</evidence>
<dbReference type="InterPro" id="IPR005467">
    <property type="entry name" value="His_kinase_dom"/>
</dbReference>
<keyword evidence="5" id="KW-0597">Phosphoprotein</keyword>
<dbReference type="InterPro" id="IPR004358">
    <property type="entry name" value="Sig_transdc_His_kin-like_C"/>
</dbReference>
<evidence type="ECO:0000256" key="12">
    <source>
        <dbReference type="ARBA" id="ARBA00023012"/>
    </source>
</evidence>
<feature type="transmembrane region" description="Helical" evidence="15">
    <location>
        <begin position="15"/>
        <end position="35"/>
    </location>
</feature>
<dbReference type="RefSeq" id="WP_083744035.1">
    <property type="nucleotide sequence ID" value="NZ_FTNI01000003.1"/>
</dbReference>
<keyword evidence="9 18" id="KW-0418">Kinase</keyword>
<feature type="transmembrane region" description="Helical" evidence="15">
    <location>
        <begin position="172"/>
        <end position="193"/>
    </location>
</feature>
<dbReference type="Pfam" id="PF17203">
    <property type="entry name" value="sCache_3_2"/>
    <property type="match status" value="1"/>
</dbReference>
<dbReference type="InterPro" id="IPR036890">
    <property type="entry name" value="HATPase_C_sf"/>
</dbReference>
<dbReference type="PANTHER" id="PTHR43547">
    <property type="entry name" value="TWO-COMPONENT HISTIDINE KINASE"/>
    <property type="match status" value="1"/>
</dbReference>
<comment type="subcellular location">
    <subcellularLocation>
        <location evidence="2">Cell membrane</location>
        <topology evidence="2">Multi-pass membrane protein</topology>
    </subcellularLocation>
</comment>
<dbReference type="Gene3D" id="3.30.565.10">
    <property type="entry name" value="Histidine kinase-like ATPase, C-terminal domain"/>
    <property type="match status" value="1"/>
</dbReference>
<evidence type="ECO:0000256" key="13">
    <source>
        <dbReference type="ARBA" id="ARBA00023136"/>
    </source>
</evidence>
<dbReference type="GO" id="GO:0005886">
    <property type="term" value="C:plasma membrane"/>
    <property type="evidence" value="ECO:0007669"/>
    <property type="project" value="UniProtKB-SubCell"/>
</dbReference>
<evidence type="ECO:0000256" key="5">
    <source>
        <dbReference type="ARBA" id="ARBA00022553"/>
    </source>
</evidence>
<evidence type="ECO:0000256" key="14">
    <source>
        <dbReference type="SAM" id="MobiDB-lite"/>
    </source>
</evidence>
<dbReference type="PANTHER" id="PTHR43547:SF10">
    <property type="entry name" value="SENSOR HISTIDINE KINASE DCUS"/>
    <property type="match status" value="1"/>
</dbReference>
<dbReference type="InterPro" id="IPR003594">
    <property type="entry name" value="HATPase_dom"/>
</dbReference>
<dbReference type="Gene3D" id="3.30.450.20">
    <property type="entry name" value="PAS domain"/>
    <property type="match status" value="2"/>
</dbReference>
<evidence type="ECO:0000313" key="19">
    <source>
        <dbReference type="Proteomes" id="UP000186096"/>
    </source>
</evidence>
<dbReference type="PRINTS" id="PR00344">
    <property type="entry name" value="BCTRLSENSOR"/>
</dbReference>
<dbReference type="InterPro" id="IPR000014">
    <property type="entry name" value="PAS"/>
</dbReference>
<dbReference type="GO" id="GO:0005524">
    <property type="term" value="F:ATP binding"/>
    <property type="evidence" value="ECO:0007669"/>
    <property type="project" value="UniProtKB-KW"/>
</dbReference>
<evidence type="ECO:0000256" key="7">
    <source>
        <dbReference type="ARBA" id="ARBA00022692"/>
    </source>
</evidence>
<dbReference type="EC" id="2.7.13.3" evidence="3"/>
<keyword evidence="6" id="KW-0808">Transferase</keyword>
<dbReference type="SMART" id="SM00387">
    <property type="entry name" value="HATPase_c"/>
    <property type="match status" value="1"/>
</dbReference>
<evidence type="ECO:0000256" key="2">
    <source>
        <dbReference type="ARBA" id="ARBA00004651"/>
    </source>
</evidence>
<keyword evidence="11 15" id="KW-1133">Transmembrane helix</keyword>
<dbReference type="PROSITE" id="PS50112">
    <property type="entry name" value="PAS"/>
    <property type="match status" value="1"/>
</dbReference>
<dbReference type="AlphaFoldDB" id="A0A1N6VEP8"/>
<keyword evidence="13 15" id="KW-0472">Membrane</keyword>
<feature type="compositionally biased region" description="Low complexity" evidence="14">
    <location>
        <begin position="510"/>
        <end position="531"/>
    </location>
</feature>
<evidence type="ECO:0000256" key="1">
    <source>
        <dbReference type="ARBA" id="ARBA00000085"/>
    </source>
</evidence>
<proteinExistence type="predicted"/>
<comment type="catalytic activity">
    <reaction evidence="1">
        <text>ATP + protein L-histidine = ADP + protein N-phospho-L-histidine.</text>
        <dbReference type="EC" id="2.7.13.3"/>
    </reaction>
</comment>
<protein>
    <recommendedName>
        <fullName evidence="3">histidine kinase</fullName>
        <ecNumber evidence="3">2.7.13.3</ecNumber>
    </recommendedName>
</protein>
<evidence type="ECO:0000256" key="10">
    <source>
        <dbReference type="ARBA" id="ARBA00022840"/>
    </source>
</evidence>
<dbReference type="CDD" id="cd00130">
    <property type="entry name" value="PAS"/>
    <property type="match status" value="1"/>
</dbReference>
<dbReference type="OrthoDB" id="9792686at2"/>
<gene>
    <name evidence="18" type="ORF">SAMN05421833_103381</name>
</gene>
<dbReference type="SUPFAM" id="SSF103190">
    <property type="entry name" value="Sensory domain-like"/>
    <property type="match status" value="1"/>
</dbReference>
<feature type="domain" description="PAS" evidence="17">
    <location>
        <begin position="212"/>
        <end position="249"/>
    </location>
</feature>
<dbReference type="SMART" id="SM00091">
    <property type="entry name" value="PAS"/>
    <property type="match status" value="1"/>
</dbReference>
<feature type="domain" description="Histidine kinase" evidence="16">
    <location>
        <begin position="334"/>
        <end position="506"/>
    </location>
</feature>
<organism evidence="18 19">
    <name type="scientific">Microbispora rosea</name>
    <dbReference type="NCBI Taxonomy" id="58117"/>
    <lineage>
        <taxon>Bacteria</taxon>
        <taxon>Bacillati</taxon>
        <taxon>Actinomycetota</taxon>
        <taxon>Actinomycetes</taxon>
        <taxon>Streptosporangiales</taxon>
        <taxon>Streptosporangiaceae</taxon>
        <taxon>Microbispora</taxon>
    </lineage>
</organism>
<reference evidence="19" key="1">
    <citation type="submission" date="2017-01" db="EMBL/GenBank/DDBJ databases">
        <authorList>
            <person name="Varghese N."/>
            <person name="Submissions S."/>
        </authorList>
    </citation>
    <scope>NUCLEOTIDE SEQUENCE [LARGE SCALE GENOMIC DNA]</scope>
    <source>
        <strain evidence="19">ATCC 12950</strain>
    </source>
</reference>
<evidence type="ECO:0000256" key="9">
    <source>
        <dbReference type="ARBA" id="ARBA00022777"/>
    </source>
</evidence>